<evidence type="ECO:0000313" key="3">
    <source>
        <dbReference type="Proteomes" id="UP001391051"/>
    </source>
</evidence>
<reference evidence="2 3" key="1">
    <citation type="submission" date="2023-01" db="EMBL/GenBank/DDBJ databases">
        <title>Analysis of 21 Apiospora genomes using comparative genomics revels a genus with tremendous synthesis potential of carbohydrate active enzymes and secondary metabolites.</title>
        <authorList>
            <person name="Sorensen T."/>
        </authorList>
    </citation>
    <scope>NUCLEOTIDE SEQUENCE [LARGE SCALE GENOMIC DNA]</scope>
    <source>
        <strain evidence="2 3">CBS 24483</strain>
    </source>
</reference>
<dbReference type="GeneID" id="92072937"/>
<comment type="caution">
    <text evidence="2">The sequence shown here is derived from an EMBL/GenBank/DDBJ whole genome shotgun (WGS) entry which is preliminary data.</text>
</comment>
<sequence length="254" mass="27489">MAGRMPINGFIPRIPGGQFPVEEDRIYARMDVATADGHPSRVQEGDTRFLFTSALYTCVGIAVSGTYPPPADGQASATAAATNERYGRFMIHTSELNMKNTCPVLRKEVEAAKAQGLKDLQVHVTTTDPASMVGKEDPLYIVHRHTNAARLMRFLRQLVGSNVNSDDQPRIHWYPYPHCQNLDCASMAMFSDGSVVVEHQNQANLSEPITRWRLQEKPWASTAPAAVTASGGSGSNPPPTTGAGPSGGNNNNRA</sequence>
<dbReference type="EMBL" id="JAQQWE010000002">
    <property type="protein sequence ID" value="KAK7962828.1"/>
    <property type="molecule type" value="Genomic_DNA"/>
</dbReference>
<dbReference type="Proteomes" id="UP001391051">
    <property type="component" value="Unassembled WGS sequence"/>
</dbReference>
<gene>
    <name evidence="2" type="ORF">PG986_003653</name>
</gene>
<evidence type="ECO:0000313" key="2">
    <source>
        <dbReference type="EMBL" id="KAK7962828.1"/>
    </source>
</evidence>
<proteinExistence type="predicted"/>
<keyword evidence="3" id="KW-1185">Reference proteome</keyword>
<name>A0ABR1QSA2_9PEZI</name>
<organism evidence="2 3">
    <name type="scientific">Apiospora aurea</name>
    <dbReference type="NCBI Taxonomy" id="335848"/>
    <lineage>
        <taxon>Eukaryota</taxon>
        <taxon>Fungi</taxon>
        <taxon>Dikarya</taxon>
        <taxon>Ascomycota</taxon>
        <taxon>Pezizomycotina</taxon>
        <taxon>Sordariomycetes</taxon>
        <taxon>Xylariomycetidae</taxon>
        <taxon>Amphisphaeriales</taxon>
        <taxon>Apiosporaceae</taxon>
        <taxon>Apiospora</taxon>
    </lineage>
</organism>
<accession>A0ABR1QSA2</accession>
<dbReference type="RefSeq" id="XP_066704939.1">
    <property type="nucleotide sequence ID" value="XM_066839875.1"/>
</dbReference>
<feature type="region of interest" description="Disordered" evidence="1">
    <location>
        <begin position="217"/>
        <end position="254"/>
    </location>
</feature>
<evidence type="ECO:0000256" key="1">
    <source>
        <dbReference type="SAM" id="MobiDB-lite"/>
    </source>
</evidence>
<protein>
    <submittedName>
        <fullName evidence="2">Uncharacterized protein</fullName>
    </submittedName>
</protein>